<protein>
    <submittedName>
        <fullName evidence="3">Uncharacterized protein</fullName>
    </submittedName>
</protein>
<sequence length="460" mass="51616">MSYQQQFQSRLLQQLNDTNSRNLELQSLLAQKDDQLASLNARRSNAAVQSGAGSNAGGNDAGMNQLRRTHADTLARLSRAEEAAMAAEAKLKSNTSRFQKIEADLRQQIIQLHNDLRQRDQQLRDRGAAHQGSRKGAQWTAATGVAPRAELDAAKAEVRKLKNQLASLQRQFEREKRGAGPHRDLPASDPEKLRQLEDQDDEEIALNVKQEPGTGPPAASGSSLTNKDTNKPVTLRACESSIISSSGTPPQVKPTPKRKRSRTGHINDATDASASKKARVERADSDSGESEETIDGDADFCLVAAAPPTKQACTPLIDIKDLQERFEFQAVTQHYPSGDIDAFHSKEDLSDECEELWTRIKKQVDEWEEMKGEDWAFEFQKPGYKMVHPPCLTTRLKGKAGKTQWRPGCEGKFTCRKCVEEERPCFSWNGEEFWLLPLHEQDRKWPVEEGCEIRYWLNVE</sequence>
<dbReference type="EMBL" id="ML992671">
    <property type="protein sequence ID" value="KAF2213194.1"/>
    <property type="molecule type" value="Genomic_DNA"/>
</dbReference>
<keyword evidence="4" id="KW-1185">Reference proteome</keyword>
<feature type="region of interest" description="Disordered" evidence="2">
    <location>
        <begin position="207"/>
        <end position="293"/>
    </location>
</feature>
<evidence type="ECO:0000256" key="1">
    <source>
        <dbReference type="SAM" id="Coils"/>
    </source>
</evidence>
<accession>A0A6A6FIU9</accession>
<feature type="region of interest" description="Disordered" evidence="2">
    <location>
        <begin position="172"/>
        <end position="191"/>
    </location>
</feature>
<gene>
    <name evidence="3" type="ORF">CERZMDRAFT_96861</name>
</gene>
<evidence type="ECO:0000313" key="4">
    <source>
        <dbReference type="Proteomes" id="UP000799539"/>
    </source>
</evidence>
<reference evidence="3" key="1">
    <citation type="journal article" date="2020" name="Stud. Mycol.">
        <title>101 Dothideomycetes genomes: a test case for predicting lifestyles and emergence of pathogens.</title>
        <authorList>
            <person name="Haridas S."/>
            <person name="Albert R."/>
            <person name="Binder M."/>
            <person name="Bloem J."/>
            <person name="Labutti K."/>
            <person name="Salamov A."/>
            <person name="Andreopoulos B."/>
            <person name="Baker S."/>
            <person name="Barry K."/>
            <person name="Bills G."/>
            <person name="Bluhm B."/>
            <person name="Cannon C."/>
            <person name="Castanera R."/>
            <person name="Culley D."/>
            <person name="Daum C."/>
            <person name="Ezra D."/>
            <person name="Gonzalez J."/>
            <person name="Henrissat B."/>
            <person name="Kuo A."/>
            <person name="Liang C."/>
            <person name="Lipzen A."/>
            <person name="Lutzoni F."/>
            <person name="Magnuson J."/>
            <person name="Mondo S."/>
            <person name="Nolan M."/>
            <person name="Ohm R."/>
            <person name="Pangilinan J."/>
            <person name="Park H.-J."/>
            <person name="Ramirez L."/>
            <person name="Alfaro M."/>
            <person name="Sun H."/>
            <person name="Tritt A."/>
            <person name="Yoshinaga Y."/>
            <person name="Zwiers L.-H."/>
            <person name="Turgeon B."/>
            <person name="Goodwin S."/>
            <person name="Spatafora J."/>
            <person name="Crous P."/>
            <person name="Grigoriev I."/>
        </authorList>
    </citation>
    <scope>NUCLEOTIDE SEQUENCE</scope>
    <source>
        <strain evidence="3">SCOH1-5</strain>
    </source>
</reference>
<dbReference type="AlphaFoldDB" id="A0A6A6FIU9"/>
<name>A0A6A6FIU9_9PEZI</name>
<evidence type="ECO:0000313" key="3">
    <source>
        <dbReference type="EMBL" id="KAF2213194.1"/>
    </source>
</evidence>
<evidence type="ECO:0000256" key="2">
    <source>
        <dbReference type="SAM" id="MobiDB-lite"/>
    </source>
</evidence>
<proteinExistence type="predicted"/>
<keyword evidence="1" id="KW-0175">Coiled coil</keyword>
<organism evidence="3 4">
    <name type="scientific">Cercospora zeae-maydis SCOH1-5</name>
    <dbReference type="NCBI Taxonomy" id="717836"/>
    <lineage>
        <taxon>Eukaryota</taxon>
        <taxon>Fungi</taxon>
        <taxon>Dikarya</taxon>
        <taxon>Ascomycota</taxon>
        <taxon>Pezizomycotina</taxon>
        <taxon>Dothideomycetes</taxon>
        <taxon>Dothideomycetidae</taxon>
        <taxon>Mycosphaerellales</taxon>
        <taxon>Mycosphaerellaceae</taxon>
        <taxon>Cercospora</taxon>
    </lineage>
</organism>
<dbReference type="OrthoDB" id="3854292at2759"/>
<feature type="region of interest" description="Disordered" evidence="2">
    <location>
        <begin position="122"/>
        <end position="143"/>
    </location>
</feature>
<feature type="coiled-coil region" evidence="1">
    <location>
        <begin position="22"/>
        <end position="97"/>
    </location>
</feature>
<dbReference type="Proteomes" id="UP000799539">
    <property type="component" value="Unassembled WGS sequence"/>
</dbReference>